<dbReference type="EMBL" id="AQGS01000616">
    <property type="protein sequence ID" value="EPS37635.1"/>
    <property type="molecule type" value="Genomic_DNA"/>
</dbReference>
<evidence type="ECO:0000256" key="1">
    <source>
        <dbReference type="SAM" id="MobiDB-lite"/>
    </source>
</evidence>
<feature type="compositionally biased region" description="Basic and acidic residues" evidence="1">
    <location>
        <begin position="61"/>
        <end position="75"/>
    </location>
</feature>
<feature type="compositionally biased region" description="Basic and acidic residues" evidence="1">
    <location>
        <begin position="42"/>
        <end position="54"/>
    </location>
</feature>
<reference evidence="2 3" key="1">
    <citation type="journal article" date="2013" name="PLoS Genet.">
        <title>Genomic mechanisms accounting for the adaptation to parasitism in nematode-trapping fungi.</title>
        <authorList>
            <person name="Meerupati T."/>
            <person name="Andersson K.M."/>
            <person name="Friman E."/>
            <person name="Kumar D."/>
            <person name="Tunlid A."/>
            <person name="Ahren D."/>
        </authorList>
    </citation>
    <scope>NUCLEOTIDE SEQUENCE [LARGE SCALE GENOMIC DNA]</scope>
    <source>
        <strain evidence="2 3">CBS 200.50</strain>
    </source>
</reference>
<gene>
    <name evidence="2" type="ORF">H072_8652</name>
</gene>
<protein>
    <submittedName>
        <fullName evidence="2">Uncharacterized protein</fullName>
    </submittedName>
</protein>
<comment type="caution">
    <text evidence="2">The sequence shown here is derived from an EMBL/GenBank/DDBJ whole genome shotgun (WGS) entry which is preliminary data.</text>
</comment>
<dbReference type="Proteomes" id="UP000015100">
    <property type="component" value="Unassembled WGS sequence"/>
</dbReference>
<organism evidence="2 3">
    <name type="scientific">Dactylellina haptotyla (strain CBS 200.50)</name>
    <name type="common">Nematode-trapping fungus</name>
    <name type="synonym">Monacrosporium haptotylum</name>
    <dbReference type="NCBI Taxonomy" id="1284197"/>
    <lineage>
        <taxon>Eukaryota</taxon>
        <taxon>Fungi</taxon>
        <taxon>Dikarya</taxon>
        <taxon>Ascomycota</taxon>
        <taxon>Pezizomycotina</taxon>
        <taxon>Orbiliomycetes</taxon>
        <taxon>Orbiliales</taxon>
        <taxon>Orbiliaceae</taxon>
        <taxon>Dactylellina</taxon>
    </lineage>
</organism>
<dbReference type="HOGENOM" id="CLU_1415113_0_0_1"/>
<name>S8A3M8_DACHA</name>
<reference evidence="3" key="2">
    <citation type="submission" date="2013-04" db="EMBL/GenBank/DDBJ databases">
        <title>Genomic mechanisms accounting for the adaptation to parasitism in nematode-trapping fungi.</title>
        <authorList>
            <person name="Ahren D.G."/>
        </authorList>
    </citation>
    <scope>NUCLEOTIDE SEQUENCE [LARGE SCALE GENOMIC DNA]</scope>
    <source>
        <strain evidence="3">CBS 200.50</strain>
    </source>
</reference>
<evidence type="ECO:0000313" key="2">
    <source>
        <dbReference type="EMBL" id="EPS37635.1"/>
    </source>
</evidence>
<evidence type="ECO:0000313" key="3">
    <source>
        <dbReference type="Proteomes" id="UP000015100"/>
    </source>
</evidence>
<keyword evidence="3" id="KW-1185">Reference proteome</keyword>
<dbReference type="AlphaFoldDB" id="S8A3M8"/>
<proteinExistence type="predicted"/>
<sequence length="192" mass="21957">MRHVYLLFSLTTVKKNGKNIRRWCLDSTNGENSHFVDNSIAAKDEERTAEKAEENAEENTEEKSGEKPTAKHDLGSIEIEDQNPSKSIKLVSKLDFVVTTVITDEGSTKRWFVPRYSTPTQNCFFTDCGHGKGKKRKRPRKNKYHEGDCALAESDYIYAYKSLALQRLEYIGSPETQPYDLEYFSFGNNIPS</sequence>
<accession>S8A3M8</accession>
<feature type="region of interest" description="Disordered" evidence="1">
    <location>
        <begin position="36"/>
        <end position="78"/>
    </location>
</feature>